<sequence>MWNQNLPVKNEEPNSSGINVTLPLILPHAHRSATPNSRISVQRSKAKKAPQKCIYKDRKRKYLRKNAGARSSTK</sequence>
<feature type="compositionally biased region" description="Polar residues" evidence="1">
    <location>
        <begin position="33"/>
        <end position="43"/>
    </location>
</feature>
<accession>A0A9I9CPA5</accession>
<evidence type="ECO:0000313" key="2">
    <source>
        <dbReference type="EnsemblPlants" id="MELO3C006487.2.1"/>
    </source>
</evidence>
<dbReference type="Gramene" id="MELO3C006487.2.1">
    <property type="protein sequence ID" value="MELO3C006487.2.1"/>
    <property type="gene ID" value="MELO3C006487.2"/>
</dbReference>
<dbReference type="EnsemblPlants" id="MELO3C006487.2.1">
    <property type="protein sequence ID" value="MELO3C006487.2.1"/>
    <property type="gene ID" value="MELO3C006487.2"/>
</dbReference>
<evidence type="ECO:0000256" key="1">
    <source>
        <dbReference type="SAM" id="MobiDB-lite"/>
    </source>
</evidence>
<protein>
    <submittedName>
        <fullName evidence="2">Uncharacterized protein</fullName>
    </submittedName>
</protein>
<organism evidence="2">
    <name type="scientific">Cucumis melo</name>
    <name type="common">Muskmelon</name>
    <dbReference type="NCBI Taxonomy" id="3656"/>
    <lineage>
        <taxon>Eukaryota</taxon>
        <taxon>Viridiplantae</taxon>
        <taxon>Streptophyta</taxon>
        <taxon>Embryophyta</taxon>
        <taxon>Tracheophyta</taxon>
        <taxon>Spermatophyta</taxon>
        <taxon>Magnoliopsida</taxon>
        <taxon>eudicotyledons</taxon>
        <taxon>Gunneridae</taxon>
        <taxon>Pentapetalae</taxon>
        <taxon>rosids</taxon>
        <taxon>fabids</taxon>
        <taxon>Cucurbitales</taxon>
        <taxon>Cucurbitaceae</taxon>
        <taxon>Benincaseae</taxon>
        <taxon>Cucumis</taxon>
    </lineage>
</organism>
<dbReference type="AlphaFoldDB" id="A0A9I9CPA5"/>
<reference evidence="2" key="1">
    <citation type="submission" date="2023-03" db="UniProtKB">
        <authorList>
            <consortium name="EnsemblPlants"/>
        </authorList>
    </citation>
    <scope>IDENTIFICATION</scope>
</reference>
<name>A0A9I9CPA5_CUCME</name>
<feature type="region of interest" description="Disordered" evidence="1">
    <location>
        <begin position="31"/>
        <end position="51"/>
    </location>
</feature>
<proteinExistence type="predicted"/>